<feature type="domain" description="TtsA-like Glycoside hydrolase family 108" evidence="1">
    <location>
        <begin position="12"/>
        <end position="99"/>
    </location>
</feature>
<dbReference type="Pfam" id="PF05838">
    <property type="entry name" value="Glyco_hydro_108"/>
    <property type="match status" value="1"/>
</dbReference>
<name>A0A6J5MX31_9CAUD</name>
<reference evidence="3" key="1">
    <citation type="submission" date="2020-04" db="EMBL/GenBank/DDBJ databases">
        <authorList>
            <person name="Chiriac C."/>
            <person name="Salcher M."/>
            <person name="Ghai R."/>
            <person name="Kavagutti S V."/>
        </authorList>
    </citation>
    <scope>NUCLEOTIDE SEQUENCE</scope>
</reference>
<dbReference type="CDD" id="cd13926">
    <property type="entry name" value="N-acetylmuramidase_GH108"/>
    <property type="match status" value="1"/>
</dbReference>
<dbReference type="SUPFAM" id="SSF53955">
    <property type="entry name" value="Lysozyme-like"/>
    <property type="match status" value="1"/>
</dbReference>
<gene>
    <name evidence="3" type="ORF">UFOVP555_5</name>
</gene>
<organism evidence="3">
    <name type="scientific">uncultured Caudovirales phage</name>
    <dbReference type="NCBI Taxonomy" id="2100421"/>
    <lineage>
        <taxon>Viruses</taxon>
        <taxon>Duplodnaviria</taxon>
        <taxon>Heunggongvirae</taxon>
        <taxon>Uroviricota</taxon>
        <taxon>Caudoviricetes</taxon>
        <taxon>Peduoviridae</taxon>
        <taxon>Maltschvirus</taxon>
        <taxon>Maltschvirus maltsch</taxon>
    </lineage>
</organism>
<protein>
    <submittedName>
        <fullName evidence="3">ZliS Lysozyme family protein</fullName>
    </submittedName>
</protein>
<dbReference type="Gene3D" id="1.20.141.10">
    <property type="entry name" value="Chitosanase, subunit A, domain 1"/>
    <property type="match status" value="1"/>
</dbReference>
<evidence type="ECO:0000259" key="1">
    <source>
        <dbReference type="Pfam" id="PF05838"/>
    </source>
</evidence>
<dbReference type="EMBL" id="LR796526">
    <property type="protein sequence ID" value="CAB4149510.1"/>
    <property type="molecule type" value="Genomic_DNA"/>
</dbReference>
<accession>A0A6J5MX31</accession>
<evidence type="ECO:0000259" key="2">
    <source>
        <dbReference type="Pfam" id="PF09374"/>
    </source>
</evidence>
<dbReference type="InterPro" id="IPR018537">
    <property type="entry name" value="Peptidoglycan-bd_3"/>
</dbReference>
<feature type="domain" description="Peptidoglycan binding" evidence="2">
    <location>
        <begin position="103"/>
        <end position="163"/>
    </location>
</feature>
<dbReference type="Pfam" id="PF09374">
    <property type="entry name" value="PG_binding_3"/>
    <property type="match status" value="1"/>
</dbReference>
<sequence>MQSPVTFDDAFKVLIGHEGNYTDNPKDPGNWTGGKVGAGVCKGTKYGIAANTYPDEDIRNLTLARAKELYKRDYWGKLKMDEVPDVVRFDLFDAAVNSGVGQAAKFLQRAAGVTDDGAIGPATLAAVKRMDPQLLDKRLSGYRLRFMADLKVWPDFGRGWARRIANNLIED</sequence>
<evidence type="ECO:0000313" key="3">
    <source>
        <dbReference type="EMBL" id="CAB4149510.1"/>
    </source>
</evidence>
<proteinExistence type="predicted"/>
<dbReference type="InterPro" id="IPR023346">
    <property type="entry name" value="Lysozyme-like_dom_sf"/>
</dbReference>
<dbReference type="InterPro" id="IPR008565">
    <property type="entry name" value="TtsA-like_GH18_dom"/>
</dbReference>